<keyword evidence="5" id="KW-0482">Metalloprotease</keyword>
<gene>
    <name evidence="7" type="ORF">ENV60_01560</name>
</gene>
<dbReference type="GO" id="GO:0008237">
    <property type="term" value="F:metallopeptidase activity"/>
    <property type="evidence" value="ECO:0007669"/>
    <property type="project" value="UniProtKB-KW"/>
</dbReference>
<dbReference type="Gene3D" id="3.40.140.10">
    <property type="entry name" value="Cytidine Deaminase, domain 2"/>
    <property type="match status" value="1"/>
</dbReference>
<reference evidence="7" key="1">
    <citation type="journal article" date="2020" name="mSystems">
        <title>Genome- and Community-Level Interaction Insights into Carbon Utilization and Element Cycling Functions of Hydrothermarchaeota in Hydrothermal Sediment.</title>
        <authorList>
            <person name="Zhou Z."/>
            <person name="Liu Y."/>
            <person name="Xu W."/>
            <person name="Pan J."/>
            <person name="Luo Z.H."/>
            <person name="Li M."/>
        </authorList>
    </citation>
    <scope>NUCLEOTIDE SEQUENCE [LARGE SCALE GENOMIC DNA]</scope>
    <source>
        <strain evidence="7">SpSt-774</strain>
    </source>
</reference>
<evidence type="ECO:0000256" key="3">
    <source>
        <dbReference type="ARBA" id="ARBA00022801"/>
    </source>
</evidence>
<name>A0A7C4TCV5_UNCW3</name>
<dbReference type="AlphaFoldDB" id="A0A7C4TCV5"/>
<dbReference type="GO" id="GO:0006508">
    <property type="term" value="P:proteolysis"/>
    <property type="evidence" value="ECO:0007669"/>
    <property type="project" value="UniProtKB-KW"/>
</dbReference>
<evidence type="ECO:0000313" key="7">
    <source>
        <dbReference type="EMBL" id="HGV96970.1"/>
    </source>
</evidence>
<dbReference type="SUPFAM" id="SSF102712">
    <property type="entry name" value="JAB1/MPN domain"/>
    <property type="match status" value="1"/>
</dbReference>
<keyword evidence="1" id="KW-0645">Protease</keyword>
<dbReference type="GO" id="GO:0046872">
    <property type="term" value="F:metal ion binding"/>
    <property type="evidence" value="ECO:0007669"/>
    <property type="project" value="UniProtKB-KW"/>
</dbReference>
<sequence>MKKIEVKNSQGNKDPIEAYLNLPAFLAIVSASIEAFKKETLGYLIGVKGENKFIVEYAIPYQTAESGFAHVEIDIKRMERVNEILHQLSEGLEYIGDFHSHTIFGNTRAKIVPSDEDLLTSVAGELNIICAVNTKGRSVKWYENKRGTLVGTISDYRIEIGGFYVPRPVIGRKYKRVKVRCPAITGIKS</sequence>
<evidence type="ECO:0000256" key="4">
    <source>
        <dbReference type="ARBA" id="ARBA00022833"/>
    </source>
</evidence>
<dbReference type="Pfam" id="PF14464">
    <property type="entry name" value="Prok-JAB"/>
    <property type="match status" value="1"/>
</dbReference>
<comment type="caution">
    <text evidence="7">The sequence shown here is derived from an EMBL/GenBank/DDBJ whole genome shotgun (WGS) entry which is preliminary data.</text>
</comment>
<feature type="domain" description="JAB" evidence="6">
    <location>
        <begin position="24"/>
        <end position="122"/>
    </location>
</feature>
<dbReference type="EMBL" id="DTGZ01000028">
    <property type="protein sequence ID" value="HGV96970.1"/>
    <property type="molecule type" value="Genomic_DNA"/>
</dbReference>
<proteinExistence type="predicted"/>
<accession>A0A7C4TCV5</accession>
<dbReference type="InterPro" id="IPR028090">
    <property type="entry name" value="JAB_dom_prok"/>
</dbReference>
<evidence type="ECO:0000256" key="5">
    <source>
        <dbReference type="ARBA" id="ARBA00023049"/>
    </source>
</evidence>
<keyword evidence="4" id="KW-0862">Zinc</keyword>
<evidence type="ECO:0000256" key="2">
    <source>
        <dbReference type="ARBA" id="ARBA00022723"/>
    </source>
</evidence>
<keyword evidence="2" id="KW-0479">Metal-binding</keyword>
<evidence type="ECO:0000259" key="6">
    <source>
        <dbReference type="Pfam" id="PF14464"/>
    </source>
</evidence>
<protein>
    <recommendedName>
        <fullName evidence="6">JAB domain-containing protein</fullName>
    </recommendedName>
</protein>
<evidence type="ECO:0000256" key="1">
    <source>
        <dbReference type="ARBA" id="ARBA00022670"/>
    </source>
</evidence>
<keyword evidence="3" id="KW-0378">Hydrolase</keyword>
<organism evidence="7">
    <name type="scientific">candidate division WOR-3 bacterium</name>
    <dbReference type="NCBI Taxonomy" id="2052148"/>
    <lineage>
        <taxon>Bacteria</taxon>
        <taxon>Bacteria division WOR-3</taxon>
    </lineage>
</organism>